<organism evidence="1">
    <name type="scientific">bioreactor metagenome</name>
    <dbReference type="NCBI Taxonomy" id="1076179"/>
    <lineage>
        <taxon>unclassified sequences</taxon>
        <taxon>metagenomes</taxon>
        <taxon>ecological metagenomes</taxon>
    </lineage>
</organism>
<evidence type="ECO:0000313" key="1">
    <source>
        <dbReference type="EMBL" id="MPN32501.1"/>
    </source>
</evidence>
<dbReference type="InterPro" id="IPR023885">
    <property type="entry name" value="4Fe4S-binding_SPASM_dom"/>
</dbReference>
<comment type="caution">
    <text evidence="1">The sequence shown here is derived from an EMBL/GenBank/DDBJ whole genome shotgun (WGS) entry which is preliminary data.</text>
</comment>
<sequence length="107" mass="12221">MSSVIIGPEGELYKCWQEVGMKQKTVGNVFNGLELNDTFHDYMSLNLPEVCFGCIYLPICQGGCPNARLRNNNQPNCYTTQIGLKEDFVRIFDIWHNKNLSKTMVNI</sequence>
<reference evidence="1" key="1">
    <citation type="submission" date="2019-08" db="EMBL/GenBank/DDBJ databases">
        <authorList>
            <person name="Kucharzyk K."/>
            <person name="Murdoch R.W."/>
            <person name="Higgins S."/>
            <person name="Loffler F."/>
        </authorList>
    </citation>
    <scope>NUCLEOTIDE SEQUENCE</scope>
</reference>
<proteinExistence type="predicted"/>
<dbReference type="SUPFAM" id="SSF102114">
    <property type="entry name" value="Radical SAM enzymes"/>
    <property type="match status" value="1"/>
</dbReference>
<name>A0A645H0C1_9ZZZZ</name>
<dbReference type="AlphaFoldDB" id="A0A645H0C1"/>
<accession>A0A645H0C1</accession>
<evidence type="ECO:0008006" key="2">
    <source>
        <dbReference type="Google" id="ProtNLM"/>
    </source>
</evidence>
<dbReference type="Gene3D" id="3.20.20.70">
    <property type="entry name" value="Aldolase class I"/>
    <property type="match status" value="1"/>
</dbReference>
<dbReference type="InterPro" id="IPR058240">
    <property type="entry name" value="rSAM_sf"/>
</dbReference>
<dbReference type="NCBIfam" id="TIGR04085">
    <property type="entry name" value="rSAM_more_4Fe4S"/>
    <property type="match status" value="1"/>
</dbReference>
<dbReference type="EMBL" id="VSSQ01084553">
    <property type="protein sequence ID" value="MPN32501.1"/>
    <property type="molecule type" value="Genomic_DNA"/>
</dbReference>
<protein>
    <recommendedName>
        <fullName evidence="2">SPASM domain-containing protein</fullName>
    </recommendedName>
</protein>
<gene>
    <name evidence="1" type="ORF">SDC9_179980</name>
</gene>
<dbReference type="InterPro" id="IPR013785">
    <property type="entry name" value="Aldolase_TIM"/>
</dbReference>